<keyword evidence="2" id="KW-0812">Transmembrane</keyword>
<dbReference type="Proteomes" id="UP001159428">
    <property type="component" value="Unassembled WGS sequence"/>
</dbReference>
<evidence type="ECO:0000256" key="2">
    <source>
        <dbReference type="SAM" id="Phobius"/>
    </source>
</evidence>
<dbReference type="AlphaFoldDB" id="A0AAU9XD35"/>
<keyword evidence="4" id="KW-1185">Reference proteome</keyword>
<dbReference type="EMBL" id="CALNXJ010000038">
    <property type="protein sequence ID" value="CAH3143836.1"/>
    <property type="molecule type" value="Genomic_DNA"/>
</dbReference>
<keyword evidence="2" id="KW-1133">Transmembrane helix</keyword>
<evidence type="ECO:0000313" key="3">
    <source>
        <dbReference type="EMBL" id="CAH3143836.1"/>
    </source>
</evidence>
<feature type="region of interest" description="Disordered" evidence="1">
    <location>
        <begin position="1"/>
        <end position="42"/>
    </location>
</feature>
<evidence type="ECO:0000256" key="1">
    <source>
        <dbReference type="SAM" id="MobiDB-lite"/>
    </source>
</evidence>
<gene>
    <name evidence="3" type="ORF">PMEA_00020813</name>
</gene>
<feature type="non-terminal residue" evidence="3">
    <location>
        <position position="95"/>
    </location>
</feature>
<organism evidence="3 4">
    <name type="scientific">Pocillopora meandrina</name>
    <dbReference type="NCBI Taxonomy" id="46732"/>
    <lineage>
        <taxon>Eukaryota</taxon>
        <taxon>Metazoa</taxon>
        <taxon>Cnidaria</taxon>
        <taxon>Anthozoa</taxon>
        <taxon>Hexacorallia</taxon>
        <taxon>Scleractinia</taxon>
        <taxon>Astrocoeniina</taxon>
        <taxon>Pocilloporidae</taxon>
        <taxon>Pocillopora</taxon>
    </lineage>
</organism>
<proteinExistence type="predicted"/>
<keyword evidence="2" id="KW-0472">Membrane</keyword>
<protein>
    <recommendedName>
        <fullName evidence="5">Transmembrane protein</fullName>
    </recommendedName>
</protein>
<sequence>MASSEKELIPLNDLPPKHESIPEKPSTAGTTDLVPSKFPSRPRRKVVVVVTVIAVVVLVIIAASLIGKYIPEYLRDAENKSRKYTTDKGAEEPKG</sequence>
<accession>A0AAU9XD35</accession>
<reference evidence="3 4" key="1">
    <citation type="submission" date="2022-05" db="EMBL/GenBank/DDBJ databases">
        <authorList>
            <consortium name="Genoscope - CEA"/>
            <person name="William W."/>
        </authorList>
    </citation>
    <scope>NUCLEOTIDE SEQUENCE [LARGE SCALE GENOMIC DNA]</scope>
</reference>
<evidence type="ECO:0000313" key="4">
    <source>
        <dbReference type="Proteomes" id="UP001159428"/>
    </source>
</evidence>
<feature type="transmembrane region" description="Helical" evidence="2">
    <location>
        <begin position="46"/>
        <end position="66"/>
    </location>
</feature>
<name>A0AAU9XD35_9CNID</name>
<evidence type="ECO:0008006" key="5">
    <source>
        <dbReference type="Google" id="ProtNLM"/>
    </source>
</evidence>
<comment type="caution">
    <text evidence="3">The sequence shown here is derived from an EMBL/GenBank/DDBJ whole genome shotgun (WGS) entry which is preliminary data.</text>
</comment>